<dbReference type="KEGG" id="lri:NCTC12151_02826"/>
<proteinExistence type="predicted"/>
<dbReference type="InterPro" id="IPR017900">
    <property type="entry name" value="4Fe4S_Fe_S_CS"/>
</dbReference>
<dbReference type="RefSeq" id="WP_111741207.1">
    <property type="nucleotide sequence ID" value="NZ_LR698987.1"/>
</dbReference>
<evidence type="ECO:0000256" key="1">
    <source>
        <dbReference type="ARBA" id="ARBA00022723"/>
    </source>
</evidence>
<dbReference type="Pfam" id="PF00037">
    <property type="entry name" value="Fer4"/>
    <property type="match status" value="1"/>
</dbReference>
<dbReference type="Gene3D" id="3.30.70.20">
    <property type="match status" value="2"/>
</dbReference>
<evidence type="ECO:0000256" key="3">
    <source>
        <dbReference type="ARBA" id="ARBA00023014"/>
    </source>
</evidence>
<dbReference type="OrthoDB" id="9800260at2"/>
<organism evidence="5 6">
    <name type="scientific">Leminorella richardii</name>
    <dbReference type="NCBI Taxonomy" id="158841"/>
    <lineage>
        <taxon>Bacteria</taxon>
        <taxon>Pseudomonadati</taxon>
        <taxon>Pseudomonadota</taxon>
        <taxon>Gammaproteobacteria</taxon>
        <taxon>Enterobacterales</taxon>
        <taxon>Budviciaceae</taxon>
        <taxon>Leminorella</taxon>
    </lineage>
</organism>
<accession>A0A2X4XSN0</accession>
<dbReference type="PROSITE" id="PS51379">
    <property type="entry name" value="4FE4S_FER_2"/>
    <property type="match status" value="3"/>
</dbReference>
<dbReference type="Pfam" id="PF12838">
    <property type="entry name" value="Fer4_7"/>
    <property type="match status" value="1"/>
</dbReference>
<keyword evidence="6" id="KW-1185">Reference proteome</keyword>
<feature type="domain" description="4Fe-4S ferredoxin-type" evidence="4">
    <location>
        <begin position="151"/>
        <end position="180"/>
    </location>
</feature>
<feature type="domain" description="4Fe-4S ferredoxin-type" evidence="4">
    <location>
        <begin position="54"/>
        <end position="83"/>
    </location>
</feature>
<keyword evidence="3" id="KW-0411">Iron-sulfur</keyword>
<gene>
    <name evidence="5" type="ORF">NCTC12151_02826</name>
</gene>
<dbReference type="EMBL" id="LS483470">
    <property type="protein sequence ID" value="SQI43015.1"/>
    <property type="molecule type" value="Genomic_DNA"/>
</dbReference>
<dbReference type="SUPFAM" id="SSF54862">
    <property type="entry name" value="4Fe-4S ferredoxins"/>
    <property type="match status" value="1"/>
</dbReference>
<keyword evidence="1" id="KW-0479">Metal-binding</keyword>
<name>A0A2X4XSN0_9GAMM</name>
<dbReference type="Proteomes" id="UP000249005">
    <property type="component" value="Chromosome 1"/>
</dbReference>
<reference evidence="5 6" key="1">
    <citation type="submission" date="2018-06" db="EMBL/GenBank/DDBJ databases">
        <authorList>
            <consortium name="Pathogen Informatics"/>
            <person name="Doyle S."/>
        </authorList>
    </citation>
    <scope>NUCLEOTIDE SEQUENCE [LARGE SCALE GENOMIC DNA]</scope>
    <source>
        <strain evidence="5 6">NCTC12151</strain>
    </source>
</reference>
<evidence type="ECO:0000259" key="4">
    <source>
        <dbReference type="PROSITE" id="PS51379"/>
    </source>
</evidence>
<evidence type="ECO:0000313" key="6">
    <source>
        <dbReference type="Proteomes" id="UP000249005"/>
    </source>
</evidence>
<feature type="domain" description="4Fe-4S ferredoxin-type" evidence="4">
    <location>
        <begin position="85"/>
        <end position="114"/>
    </location>
</feature>
<sequence>MSKDERFYRAYMEHRTVSRRGLLRGLFKGAQDAVEKETERRITKADAIRPPGALDEGLFRQQCNSCGDCVTACPESIIVMNNGYPALDFISNYCSRCGECAKACGQLALSAGRFSINALPKVENTCQNRYMFCNTCKKRCQKDAIVWQKALAPIVEADKCDGCGECAFACPVNALEMTII</sequence>
<evidence type="ECO:0000313" key="5">
    <source>
        <dbReference type="EMBL" id="SQI43015.1"/>
    </source>
</evidence>
<dbReference type="PROSITE" id="PS00198">
    <property type="entry name" value="4FE4S_FER_1"/>
    <property type="match status" value="2"/>
</dbReference>
<dbReference type="InterPro" id="IPR017896">
    <property type="entry name" value="4Fe4S_Fe-S-bd"/>
</dbReference>
<dbReference type="GO" id="GO:0051536">
    <property type="term" value="F:iron-sulfur cluster binding"/>
    <property type="evidence" value="ECO:0007669"/>
    <property type="project" value="UniProtKB-KW"/>
</dbReference>
<keyword evidence="2" id="KW-0408">Iron</keyword>
<dbReference type="GO" id="GO:0046872">
    <property type="term" value="F:metal ion binding"/>
    <property type="evidence" value="ECO:0007669"/>
    <property type="project" value="UniProtKB-KW"/>
</dbReference>
<dbReference type="PANTHER" id="PTHR43122">
    <property type="entry name" value="FERREDOXIN SUBUNIT OF PYRUVATE:FLAVODOXIN OXIDOREDUCTASE-RELATED"/>
    <property type="match status" value="1"/>
</dbReference>
<protein>
    <submittedName>
        <fullName evidence="5">Ferredoxin-type protein</fullName>
    </submittedName>
</protein>
<evidence type="ECO:0000256" key="2">
    <source>
        <dbReference type="ARBA" id="ARBA00023004"/>
    </source>
</evidence>
<dbReference type="AlphaFoldDB" id="A0A2X4XSN0"/>
<dbReference type="PANTHER" id="PTHR43122:SF2">
    <property type="entry name" value="FERREDOXIN SUBUNIT OF PYRUVATE:FLAVODOXIN OXIDOREDUCTASE"/>
    <property type="match status" value="1"/>
</dbReference>